<feature type="region of interest" description="Disordered" evidence="12">
    <location>
        <begin position="1"/>
        <end position="71"/>
    </location>
</feature>
<dbReference type="GO" id="GO:0048471">
    <property type="term" value="C:perinuclear region of cytoplasm"/>
    <property type="evidence" value="ECO:0007669"/>
    <property type="project" value="UniProtKB-SubCell"/>
</dbReference>
<comment type="subunit">
    <text evidence="11">Interacts with BRI3BP. Interacts with MGAT1 and IFITM3.</text>
</comment>
<evidence type="ECO:0000256" key="7">
    <source>
        <dbReference type="ARBA" id="ARBA00023136"/>
    </source>
</evidence>
<feature type="transmembrane region" description="Helical" evidence="13">
    <location>
        <begin position="169"/>
        <end position="191"/>
    </location>
</feature>
<feature type="compositionally biased region" description="Pro residues" evidence="12">
    <location>
        <begin position="43"/>
        <end position="60"/>
    </location>
</feature>
<dbReference type="Proteomes" id="UP000887569">
    <property type="component" value="Unplaced"/>
</dbReference>
<accession>A0A915BC77</accession>
<evidence type="ECO:0000256" key="6">
    <source>
        <dbReference type="ARBA" id="ARBA00022989"/>
    </source>
</evidence>
<evidence type="ECO:0000256" key="13">
    <source>
        <dbReference type="SAM" id="Phobius"/>
    </source>
</evidence>
<evidence type="ECO:0000313" key="15">
    <source>
        <dbReference type="WBParaSite" id="PgR034_g022_t02"/>
    </source>
</evidence>
<keyword evidence="4" id="KW-0963">Cytoplasm</keyword>
<keyword evidence="6 13" id="KW-1133">Transmembrane helix</keyword>
<dbReference type="WBParaSite" id="PgR034_g022_t02">
    <property type="protein sequence ID" value="PgR034_g022_t02"/>
    <property type="gene ID" value="PgR034_g022"/>
</dbReference>
<dbReference type="PANTHER" id="PTHR13551">
    <property type="entry name" value="BRAIN PROTEIN I3"/>
    <property type="match status" value="1"/>
</dbReference>
<keyword evidence="7 13" id="KW-0472">Membrane</keyword>
<evidence type="ECO:0000256" key="1">
    <source>
        <dbReference type="ARBA" id="ARBA00004155"/>
    </source>
</evidence>
<keyword evidence="8" id="KW-0458">Lysosome</keyword>
<feature type="compositionally biased region" description="Polar residues" evidence="12">
    <location>
        <begin position="20"/>
        <end position="29"/>
    </location>
</feature>
<dbReference type="GO" id="GO:0005765">
    <property type="term" value="C:lysosomal membrane"/>
    <property type="evidence" value="ECO:0007669"/>
    <property type="project" value="UniProtKB-SubCell"/>
</dbReference>
<evidence type="ECO:0000256" key="10">
    <source>
        <dbReference type="ARBA" id="ARBA00035449"/>
    </source>
</evidence>
<organism evidence="14 15">
    <name type="scientific">Parascaris univalens</name>
    <name type="common">Nematode worm</name>
    <dbReference type="NCBI Taxonomy" id="6257"/>
    <lineage>
        <taxon>Eukaryota</taxon>
        <taxon>Metazoa</taxon>
        <taxon>Ecdysozoa</taxon>
        <taxon>Nematoda</taxon>
        <taxon>Chromadorea</taxon>
        <taxon>Rhabditida</taxon>
        <taxon>Spirurina</taxon>
        <taxon>Ascaridomorpha</taxon>
        <taxon>Ascaridoidea</taxon>
        <taxon>Ascarididae</taxon>
        <taxon>Parascaris</taxon>
    </lineage>
</organism>
<evidence type="ECO:0000256" key="9">
    <source>
        <dbReference type="ARBA" id="ARBA00035284"/>
    </source>
</evidence>
<name>A0A915BC77_PARUN</name>
<feature type="transmembrane region" description="Helical" evidence="13">
    <location>
        <begin position="212"/>
        <end position="233"/>
    </location>
</feature>
<sequence length="248" mass="26118">MTHKEGSSLPSAPPAEGITELSSSATGTQSPPPVAAPSGTSYVPPPPLVPSVPLGAPPPTTAAASPYSEPPPSYQAAMAYPAVAAPYPPGENGSFPKPTYGTPLPPCYNQLPPIGNQQFPPPPPQLGSSQAPPQARVVVNVQTPVSGNCAYCRIGSVTSETDLCCLMCLIILAIFTFPFGLLFLCCIPCTVHRRCNNCRRIGISCAGNRCIYIYKVPYTATSFVWFLMGFHMLDVCVIPTTACKKGFD</sequence>
<evidence type="ECO:0000256" key="5">
    <source>
        <dbReference type="ARBA" id="ARBA00022692"/>
    </source>
</evidence>
<evidence type="ECO:0000313" key="14">
    <source>
        <dbReference type="Proteomes" id="UP000887569"/>
    </source>
</evidence>
<dbReference type="PANTHER" id="PTHR13551:SF1">
    <property type="entry name" value="MEMBRANE PROTEIN BRI3"/>
    <property type="match status" value="1"/>
</dbReference>
<dbReference type="AlphaFoldDB" id="A0A915BC77"/>
<dbReference type="InterPro" id="IPR019317">
    <property type="entry name" value="BRI3"/>
</dbReference>
<proteinExistence type="inferred from homology"/>
<evidence type="ECO:0000256" key="12">
    <source>
        <dbReference type="SAM" id="MobiDB-lite"/>
    </source>
</evidence>
<protein>
    <recommendedName>
        <fullName evidence="9">Membrane protein BRI3</fullName>
    </recommendedName>
    <alternativeName>
        <fullName evidence="10">Brain protein I3</fullName>
    </alternativeName>
</protein>
<reference evidence="15" key="1">
    <citation type="submission" date="2022-11" db="UniProtKB">
        <authorList>
            <consortium name="WormBaseParasite"/>
        </authorList>
    </citation>
    <scope>IDENTIFICATION</scope>
</reference>
<evidence type="ECO:0000256" key="11">
    <source>
        <dbReference type="ARBA" id="ARBA00046593"/>
    </source>
</evidence>
<evidence type="ECO:0000256" key="4">
    <source>
        <dbReference type="ARBA" id="ARBA00022490"/>
    </source>
</evidence>
<evidence type="ECO:0000256" key="2">
    <source>
        <dbReference type="ARBA" id="ARBA00004556"/>
    </source>
</evidence>
<evidence type="ECO:0000256" key="8">
    <source>
        <dbReference type="ARBA" id="ARBA00023228"/>
    </source>
</evidence>
<keyword evidence="5 13" id="KW-0812">Transmembrane</keyword>
<evidence type="ECO:0000256" key="3">
    <source>
        <dbReference type="ARBA" id="ARBA00008090"/>
    </source>
</evidence>
<keyword evidence="14" id="KW-1185">Reference proteome</keyword>
<dbReference type="Pfam" id="PF10164">
    <property type="entry name" value="BRI3"/>
    <property type="match status" value="1"/>
</dbReference>
<comment type="subcellular location">
    <subcellularLocation>
        <location evidence="2">Cytoplasm</location>
        <location evidence="2">Perinuclear region</location>
    </subcellularLocation>
    <subcellularLocation>
        <location evidence="1">Lysosome membrane</location>
        <topology evidence="1">Multi-pass membrane protein</topology>
    </subcellularLocation>
</comment>
<comment type="similarity">
    <text evidence="3">Belongs to the BRI3 family.</text>
</comment>